<protein>
    <submittedName>
        <fullName evidence="1">Anti-sigma factor</fullName>
    </submittedName>
</protein>
<gene>
    <name evidence="1" type="ORF">FR698_14275</name>
</gene>
<dbReference type="Proteomes" id="UP000321201">
    <property type="component" value="Unassembled WGS sequence"/>
</dbReference>
<dbReference type="RefSeq" id="WP_147800879.1">
    <property type="nucleotide sequence ID" value="NZ_VPFL01000025.1"/>
</dbReference>
<comment type="caution">
    <text evidence="1">The sequence shown here is derived from an EMBL/GenBank/DDBJ whole genome shotgun (WGS) entry which is preliminary data.</text>
</comment>
<dbReference type="AlphaFoldDB" id="A0A5C7ES31"/>
<reference evidence="1 2" key="1">
    <citation type="submission" date="2019-08" db="EMBL/GenBank/DDBJ databases">
        <title>Pelomicrobium methylotrophicum gen. nov., sp. nov. a moderately thermophilic, facultatively anaerobic, lithoautotrophic and methylotrophic bacterium isolated from a terrestrial mud volcano.</title>
        <authorList>
            <person name="Slobodkina G.B."/>
            <person name="Merkel A.Y."/>
            <person name="Slobodkin A.I."/>
        </authorList>
    </citation>
    <scope>NUCLEOTIDE SEQUENCE [LARGE SCALE GENOMIC DNA]</scope>
    <source>
        <strain evidence="1 2">SM250</strain>
    </source>
</reference>
<evidence type="ECO:0000313" key="2">
    <source>
        <dbReference type="Proteomes" id="UP000321201"/>
    </source>
</evidence>
<proteinExistence type="predicted"/>
<dbReference type="EMBL" id="VPFL01000025">
    <property type="protein sequence ID" value="TXF10611.1"/>
    <property type="molecule type" value="Genomic_DNA"/>
</dbReference>
<keyword evidence="2" id="KW-1185">Reference proteome</keyword>
<dbReference type="OrthoDB" id="9152892at2"/>
<evidence type="ECO:0000313" key="1">
    <source>
        <dbReference type="EMBL" id="TXF10611.1"/>
    </source>
</evidence>
<accession>A0A5C7ES31</accession>
<name>A0A5C7ES31_9PROT</name>
<organism evidence="1 2">
    <name type="scientific">Pelomicrobium methylotrophicum</name>
    <dbReference type="NCBI Taxonomy" id="2602750"/>
    <lineage>
        <taxon>Bacteria</taxon>
        <taxon>Pseudomonadati</taxon>
        <taxon>Pseudomonadota</taxon>
        <taxon>Hydrogenophilia</taxon>
        <taxon>Hydrogenophilia incertae sedis</taxon>
        <taxon>Pelomicrobium</taxon>
    </lineage>
</organism>
<dbReference type="InParanoid" id="A0A5C7ES31"/>
<sequence length="254" mass="27736">MSKVPIVEADLHAYVDGQLPSGRRSEVEAYLAAHADDAARVAAYAEQKRALHGLYDAVMDEPVPERLRLPPTPGAGQRWLGWRAAAVVAWMAVGGVIGWSLKPGSAPIAPDTETLARRAAVAHAVYSPEVRHPVEVGADQEQHLVAWLSKRLGGQIKAPVLTEEGYALVGGRLLADEAGPAAQFMYENARGQRLTLYVRRRDAEAGETAFRFAQEGPVGVFYWIDRDFGYALSGAMAREDLQRVAHAVYRQLNE</sequence>